<keyword evidence="2" id="KW-0808">Transferase</keyword>
<dbReference type="Pfam" id="PF17917">
    <property type="entry name" value="RT_RNaseH"/>
    <property type="match status" value="1"/>
</dbReference>
<dbReference type="InterPro" id="IPR036397">
    <property type="entry name" value="RNaseH_sf"/>
</dbReference>
<dbReference type="SUPFAM" id="SSF56672">
    <property type="entry name" value="DNA/RNA polymerases"/>
    <property type="match status" value="1"/>
</dbReference>
<organism evidence="10 11">
    <name type="scientific">Cucumis melo var. makuwa</name>
    <name type="common">Oriental melon</name>
    <dbReference type="NCBI Taxonomy" id="1194695"/>
    <lineage>
        <taxon>Eukaryota</taxon>
        <taxon>Viridiplantae</taxon>
        <taxon>Streptophyta</taxon>
        <taxon>Embryophyta</taxon>
        <taxon>Tracheophyta</taxon>
        <taxon>Spermatophyta</taxon>
        <taxon>Magnoliopsida</taxon>
        <taxon>eudicotyledons</taxon>
        <taxon>Gunneridae</taxon>
        <taxon>Pentapetalae</taxon>
        <taxon>rosids</taxon>
        <taxon>fabids</taxon>
        <taxon>Cucurbitales</taxon>
        <taxon>Cucurbitaceae</taxon>
        <taxon>Benincaseae</taxon>
        <taxon>Cucumis</taxon>
    </lineage>
</organism>
<dbReference type="EC" id="2.7.7.49" evidence="1"/>
<evidence type="ECO:0000256" key="3">
    <source>
        <dbReference type="ARBA" id="ARBA00022695"/>
    </source>
</evidence>
<dbReference type="Pfam" id="PF00078">
    <property type="entry name" value="RVT_1"/>
    <property type="match status" value="1"/>
</dbReference>
<dbReference type="PROSITE" id="PS50878">
    <property type="entry name" value="RT_POL"/>
    <property type="match status" value="1"/>
</dbReference>
<feature type="domain" description="Reverse transcriptase" evidence="9">
    <location>
        <begin position="330"/>
        <end position="509"/>
    </location>
</feature>
<dbReference type="InterPro" id="IPR021109">
    <property type="entry name" value="Peptidase_aspartic_dom_sf"/>
</dbReference>
<dbReference type="SUPFAM" id="SSF53098">
    <property type="entry name" value="Ribonuclease H-like"/>
    <property type="match status" value="1"/>
</dbReference>
<dbReference type="InterPro" id="IPR041373">
    <property type="entry name" value="RT_RNaseH"/>
</dbReference>
<dbReference type="AlphaFoldDB" id="A0A5A7T935"/>
<evidence type="ECO:0000256" key="8">
    <source>
        <dbReference type="SAM" id="MobiDB-lite"/>
    </source>
</evidence>
<reference evidence="10 11" key="1">
    <citation type="submission" date="2019-08" db="EMBL/GenBank/DDBJ databases">
        <title>Draft genome sequences of two oriental melons (Cucumis melo L. var makuwa).</title>
        <authorList>
            <person name="Kwon S.-Y."/>
        </authorList>
    </citation>
    <scope>NUCLEOTIDE SEQUENCE [LARGE SCALE GENOMIC DNA]</scope>
    <source>
        <strain evidence="11">cv. SW 3</strain>
        <tissue evidence="10">Leaf</tissue>
    </source>
</reference>
<protein>
    <recommendedName>
        <fullName evidence="1">RNA-directed DNA polymerase</fullName>
        <ecNumber evidence="1">2.7.7.49</ecNumber>
    </recommendedName>
</protein>
<dbReference type="InterPro" id="IPR043502">
    <property type="entry name" value="DNA/RNA_pol_sf"/>
</dbReference>
<dbReference type="InterPro" id="IPR053134">
    <property type="entry name" value="RNA-dir_DNA_polymerase"/>
</dbReference>
<dbReference type="GO" id="GO:0003964">
    <property type="term" value="F:RNA-directed DNA polymerase activity"/>
    <property type="evidence" value="ECO:0007669"/>
    <property type="project" value="UniProtKB-KW"/>
</dbReference>
<evidence type="ECO:0000259" key="9">
    <source>
        <dbReference type="PROSITE" id="PS50878"/>
    </source>
</evidence>
<dbReference type="Pfam" id="PF08284">
    <property type="entry name" value="RVP_2"/>
    <property type="match status" value="1"/>
</dbReference>
<dbReference type="GO" id="GO:0016787">
    <property type="term" value="F:hydrolase activity"/>
    <property type="evidence" value="ECO:0007669"/>
    <property type="project" value="UniProtKB-KW"/>
</dbReference>
<dbReference type="PANTHER" id="PTHR24559">
    <property type="entry name" value="TRANSPOSON TY3-I GAG-POL POLYPROTEIN"/>
    <property type="match status" value="1"/>
</dbReference>
<dbReference type="Gene3D" id="3.30.70.270">
    <property type="match status" value="1"/>
</dbReference>
<dbReference type="GO" id="GO:0003676">
    <property type="term" value="F:nucleic acid binding"/>
    <property type="evidence" value="ECO:0007669"/>
    <property type="project" value="InterPro"/>
</dbReference>
<keyword evidence="3" id="KW-0548">Nucleotidyltransferase</keyword>
<dbReference type="Pfam" id="PF24626">
    <property type="entry name" value="SH3_Tf2-1"/>
    <property type="match status" value="1"/>
</dbReference>
<name>A0A5A7T935_CUCMM</name>
<evidence type="ECO:0000313" key="10">
    <source>
        <dbReference type="EMBL" id="KAA0037985.1"/>
    </source>
</evidence>
<evidence type="ECO:0000256" key="4">
    <source>
        <dbReference type="ARBA" id="ARBA00022722"/>
    </source>
</evidence>
<dbReference type="OrthoDB" id="7552603at2759"/>
<keyword evidence="6" id="KW-0378">Hydrolase</keyword>
<dbReference type="InterPro" id="IPR000477">
    <property type="entry name" value="RT_dom"/>
</dbReference>
<evidence type="ECO:0000256" key="1">
    <source>
        <dbReference type="ARBA" id="ARBA00012493"/>
    </source>
</evidence>
<dbReference type="GO" id="GO:0004519">
    <property type="term" value="F:endonuclease activity"/>
    <property type="evidence" value="ECO:0007669"/>
    <property type="project" value="UniProtKB-KW"/>
</dbReference>
<dbReference type="InterPro" id="IPR043128">
    <property type="entry name" value="Rev_trsase/Diguanyl_cyclase"/>
</dbReference>
<dbReference type="PANTHER" id="PTHR24559:SF444">
    <property type="entry name" value="REVERSE TRANSCRIPTASE DOMAIN-CONTAINING PROTEIN"/>
    <property type="match status" value="1"/>
</dbReference>
<evidence type="ECO:0000256" key="7">
    <source>
        <dbReference type="ARBA" id="ARBA00022918"/>
    </source>
</evidence>
<dbReference type="Gene3D" id="3.30.420.10">
    <property type="entry name" value="Ribonuclease H-like superfamily/Ribonuclease H"/>
    <property type="match status" value="1"/>
</dbReference>
<keyword evidence="4" id="KW-0540">Nuclease</keyword>
<evidence type="ECO:0000256" key="5">
    <source>
        <dbReference type="ARBA" id="ARBA00022759"/>
    </source>
</evidence>
<comment type="caution">
    <text evidence="10">The sequence shown here is derived from an EMBL/GenBank/DDBJ whole genome shotgun (WGS) entry which is preliminary data.</text>
</comment>
<dbReference type="SUPFAM" id="SSF50630">
    <property type="entry name" value="Acid proteases"/>
    <property type="match status" value="1"/>
</dbReference>
<evidence type="ECO:0000256" key="6">
    <source>
        <dbReference type="ARBA" id="ARBA00022801"/>
    </source>
</evidence>
<dbReference type="EMBL" id="SSTE01018788">
    <property type="protein sequence ID" value="KAA0037985.1"/>
    <property type="molecule type" value="Genomic_DNA"/>
</dbReference>
<proteinExistence type="predicted"/>
<dbReference type="Proteomes" id="UP000321393">
    <property type="component" value="Unassembled WGS sequence"/>
</dbReference>
<evidence type="ECO:0000313" key="11">
    <source>
        <dbReference type="Proteomes" id="UP000321393"/>
    </source>
</evidence>
<accession>A0A5A7T935</accession>
<evidence type="ECO:0000256" key="2">
    <source>
        <dbReference type="ARBA" id="ARBA00022679"/>
    </source>
</evidence>
<feature type="region of interest" description="Disordered" evidence="8">
    <location>
        <begin position="1"/>
        <end position="37"/>
    </location>
</feature>
<dbReference type="Gene3D" id="2.40.70.10">
    <property type="entry name" value="Acid Proteases"/>
    <property type="match status" value="1"/>
</dbReference>
<dbReference type="InterPro" id="IPR056924">
    <property type="entry name" value="SH3_Tf2-1"/>
</dbReference>
<dbReference type="InterPro" id="IPR012337">
    <property type="entry name" value="RNaseH-like_sf"/>
</dbReference>
<keyword evidence="7" id="KW-0695">RNA-directed DNA polymerase</keyword>
<sequence>MPSRRGVHRGDQGGRGRGTGRVQPVAQATDHAAPVTHSDLAAMEQRFRELIMQMREQQQPAPPAPAPTLVVPQVVPDQLSAEAKHFLRDAKRQEFLNLEQGDRTVEQYDAEFDMLSRFAPEMIATETARADKRGLTRPRLQVEARPQDRKGRLSSSLFQCHSRISDQVAVVHLGLRLALSVGKRGIQLTDARQDLSGVHRIREQVRFQCWGISLLFDSGSSHSFISSTFVLHARLEIEIAGRVIEVTLLVLNMHDFDVILGMDWLAANHASIDFPGTWSILASVVDTSEVDVSLSSEPVVRDHPDVFPEEFPGMAPAELKELKVQLQELLDKGFIRSSVSPWGAPVLFVKKKDGSMQLCIDYRELNKVIVKNKYPLPRIDDLFDQLQGARVFSKIDLRSGYHLLRIKDSDVPKTAFRSRYRHYEFIVMSFGLTNAPAVFMDLMNRVFREFLDTFVIMFIDDILIYSKTEAEHEEHLRMVLETLRANKLYAKFSKCEFWLKQVSFLGHVVSKAGVSVDPAKIEAVTSWLQPSTVSELTRKGAPFVWSKACKDSFQNLKQKLVIAPQDKVVAYASRQLKSHEQNYPTHDLELAVVVFALKIWRHYLYVKDYDCEILYHPGKANVVANALMSVGAVTSQLAQLTVQPTLRQKIIDAKSNDPYLVEKRCLAEARQAVEFSISSDGGLLFKRRLCVPTIVRLTKSAHFIPGKSSYTASKWAQLYMFEIVRLHGVPVSIVSDRDARFTSKFWKGLQAAMDTSFQATIGMTPFEALFGKCCRSPVCWGEVGEQRLMGPELVQSTNKAIQKIRSRMQTAQSRQKSYADVRRRDLEFDVGDKVFLKVAPMKGVLRFERRGKLSPRFVGPFDILEKIGSVAYRLVLPPSLSVVHDVFHVSMLRKYVPNPSHVVDYDPLEIDENLSYTEQPVEVLAREVKMLRIKEIPLVKVLWWNHKVEEATWEREDDMKAHYPELFEE</sequence>
<gene>
    <name evidence="10" type="ORF">E6C27_scaffold36G001720</name>
</gene>
<dbReference type="Gene3D" id="3.10.10.10">
    <property type="entry name" value="HIV Type 1 Reverse Transcriptase, subunit A, domain 1"/>
    <property type="match status" value="1"/>
</dbReference>
<dbReference type="CDD" id="cd01647">
    <property type="entry name" value="RT_LTR"/>
    <property type="match status" value="1"/>
</dbReference>
<keyword evidence="5" id="KW-0255">Endonuclease</keyword>